<accession>A0ABR2XMS3</accession>
<keyword evidence="8" id="KW-1185">Reference proteome</keyword>
<feature type="transmembrane region" description="Helical" evidence="5">
    <location>
        <begin position="136"/>
        <end position="154"/>
    </location>
</feature>
<dbReference type="InterPro" id="IPR011701">
    <property type="entry name" value="MFS"/>
</dbReference>
<dbReference type="Gene3D" id="1.20.1250.20">
    <property type="entry name" value="MFS general substrate transporter like domains"/>
    <property type="match status" value="1"/>
</dbReference>
<dbReference type="PANTHER" id="PTHR23502:SF29">
    <property type="entry name" value="TRANSPORTER, PUTATIVE (AFU_ORTHOLOGUE AFUA_6G06680)-RELATED"/>
    <property type="match status" value="1"/>
</dbReference>
<comment type="subcellular location">
    <subcellularLocation>
        <location evidence="1">Membrane</location>
        <topology evidence="1">Multi-pass membrane protein</topology>
    </subcellularLocation>
</comment>
<evidence type="ECO:0000313" key="7">
    <source>
        <dbReference type="EMBL" id="KAK9774967.1"/>
    </source>
</evidence>
<evidence type="ECO:0000313" key="8">
    <source>
        <dbReference type="Proteomes" id="UP001465668"/>
    </source>
</evidence>
<comment type="caution">
    <text evidence="7">The sequence shown here is derived from an EMBL/GenBank/DDBJ whole genome shotgun (WGS) entry which is preliminary data.</text>
</comment>
<keyword evidence="4 5" id="KW-0472">Membrane</keyword>
<keyword evidence="3 5" id="KW-1133">Transmembrane helix</keyword>
<keyword evidence="2 5" id="KW-0812">Transmembrane</keyword>
<dbReference type="SUPFAM" id="SSF103473">
    <property type="entry name" value="MFS general substrate transporter"/>
    <property type="match status" value="1"/>
</dbReference>
<feature type="transmembrane region" description="Helical" evidence="5">
    <location>
        <begin position="71"/>
        <end position="90"/>
    </location>
</feature>
<feature type="transmembrane region" description="Helical" evidence="5">
    <location>
        <begin position="416"/>
        <end position="435"/>
    </location>
</feature>
<reference evidence="7 8" key="1">
    <citation type="submission" date="2024-02" db="EMBL/GenBank/DDBJ databases">
        <title>First draft genome assembly of two strains of Seiridium cardinale.</title>
        <authorList>
            <person name="Emiliani G."/>
            <person name="Scali E."/>
        </authorList>
    </citation>
    <scope>NUCLEOTIDE SEQUENCE [LARGE SCALE GENOMIC DNA]</scope>
    <source>
        <strain evidence="7 8">BM-138-000479</strain>
    </source>
</reference>
<feature type="transmembrane region" description="Helical" evidence="5">
    <location>
        <begin position="110"/>
        <end position="129"/>
    </location>
</feature>
<dbReference type="EMBL" id="JARVKM010000037">
    <property type="protein sequence ID" value="KAK9774967.1"/>
    <property type="molecule type" value="Genomic_DNA"/>
</dbReference>
<organism evidence="7 8">
    <name type="scientific">Seiridium cardinale</name>
    <dbReference type="NCBI Taxonomy" id="138064"/>
    <lineage>
        <taxon>Eukaryota</taxon>
        <taxon>Fungi</taxon>
        <taxon>Dikarya</taxon>
        <taxon>Ascomycota</taxon>
        <taxon>Pezizomycotina</taxon>
        <taxon>Sordariomycetes</taxon>
        <taxon>Xylariomycetidae</taxon>
        <taxon>Amphisphaeriales</taxon>
        <taxon>Sporocadaceae</taxon>
        <taxon>Seiridium</taxon>
    </lineage>
</organism>
<evidence type="ECO:0000256" key="4">
    <source>
        <dbReference type="ARBA" id="ARBA00023136"/>
    </source>
</evidence>
<feature type="transmembrane region" description="Helical" evidence="5">
    <location>
        <begin position="331"/>
        <end position="355"/>
    </location>
</feature>
<evidence type="ECO:0000256" key="1">
    <source>
        <dbReference type="ARBA" id="ARBA00004141"/>
    </source>
</evidence>
<sequence length="543" mass="59573">MAWGILEPKSGRAHAPGTVQLEEESTNTNVAHFEHLKKVTKGGETIILVPQPSDDPNDPLNQPLWKRDLRFLVLAYCTIVVIGGIGPILASLVIDLMTLFQVSLMDISLLTGYSLCATAVIGIFISAVSHKYGRRIPLLFSIFCAFAGTVWGGAAQSYDSLLGARIIQGCSVSMFESVFFAIVGDLYFVHERGLRTAIVTTCVSGVSNLPSVLAGKIATDLGWRWVFWLLAIFIGIAVILSVLYGEETAYQRSSIYNTDLASEDREQNLDVLDAKRAVRADHIEGHAPELAHVETSGSVAIPRKSYIARLNPYSTTYTDEPLWKLILGPILILYHPAVIWAVLLMAFPTLWLIMINLVTAQIFSVPPYNLDTAQLGYFAAGPTIGGAVGSLIAGGVSDPIIKFFTRRNGGVYEPEFRLFLIIPALVLSCIGYFLFGPMVEAGKSPVAMSALYGIVTGGLQFIMMSVGTYCVDAYRDISVEIFIATMIVKNFLFFGFSYFLNDWIASEGPARTFYTVAGIQLGLCLTSVPLYIFGKRLRVWWHK</sequence>
<feature type="transmembrane region" description="Helical" evidence="5">
    <location>
        <begin position="481"/>
        <end position="500"/>
    </location>
</feature>
<dbReference type="PROSITE" id="PS50850">
    <property type="entry name" value="MFS"/>
    <property type="match status" value="1"/>
</dbReference>
<protein>
    <submittedName>
        <fullName evidence="7">Major facilitator superfamily domain-containing protein</fullName>
    </submittedName>
</protein>
<dbReference type="InterPro" id="IPR036259">
    <property type="entry name" value="MFS_trans_sf"/>
</dbReference>
<feature type="transmembrane region" description="Helical" evidence="5">
    <location>
        <begin position="375"/>
        <end position="396"/>
    </location>
</feature>
<dbReference type="InterPro" id="IPR020846">
    <property type="entry name" value="MFS_dom"/>
</dbReference>
<evidence type="ECO:0000259" key="6">
    <source>
        <dbReference type="PROSITE" id="PS50850"/>
    </source>
</evidence>
<evidence type="ECO:0000256" key="3">
    <source>
        <dbReference type="ARBA" id="ARBA00022989"/>
    </source>
</evidence>
<dbReference type="PANTHER" id="PTHR23502">
    <property type="entry name" value="MAJOR FACILITATOR SUPERFAMILY"/>
    <property type="match status" value="1"/>
</dbReference>
<dbReference type="Proteomes" id="UP001465668">
    <property type="component" value="Unassembled WGS sequence"/>
</dbReference>
<name>A0ABR2XMS3_9PEZI</name>
<feature type="domain" description="Major facilitator superfamily (MFS) profile" evidence="6">
    <location>
        <begin position="70"/>
        <end position="543"/>
    </location>
</feature>
<evidence type="ECO:0000256" key="2">
    <source>
        <dbReference type="ARBA" id="ARBA00022692"/>
    </source>
</evidence>
<evidence type="ECO:0000256" key="5">
    <source>
        <dbReference type="SAM" id="Phobius"/>
    </source>
</evidence>
<feature type="transmembrane region" description="Helical" evidence="5">
    <location>
        <begin position="512"/>
        <end position="533"/>
    </location>
</feature>
<feature type="transmembrane region" description="Helical" evidence="5">
    <location>
        <begin position="447"/>
        <end position="469"/>
    </location>
</feature>
<proteinExistence type="predicted"/>
<gene>
    <name evidence="7" type="ORF">SCAR479_08241</name>
</gene>
<dbReference type="Pfam" id="PF07690">
    <property type="entry name" value="MFS_1"/>
    <property type="match status" value="1"/>
</dbReference>
<feature type="transmembrane region" description="Helical" evidence="5">
    <location>
        <begin position="225"/>
        <end position="244"/>
    </location>
</feature>